<evidence type="ECO:0000256" key="3">
    <source>
        <dbReference type="SAM" id="MobiDB-lite"/>
    </source>
</evidence>
<keyword evidence="1 2" id="KW-0694">RNA-binding</keyword>
<comment type="caution">
    <text evidence="5">The sequence shown here is derived from an EMBL/GenBank/DDBJ whole genome shotgun (WGS) entry which is preliminary data.</text>
</comment>
<evidence type="ECO:0000313" key="6">
    <source>
        <dbReference type="Proteomes" id="UP000247409"/>
    </source>
</evidence>
<keyword evidence="6" id="KW-1185">Reference proteome</keyword>
<dbReference type="OrthoDB" id="439808at2759"/>
<dbReference type="SUPFAM" id="SSF54928">
    <property type="entry name" value="RNA-binding domain, RBD"/>
    <property type="match status" value="1"/>
</dbReference>
<evidence type="ECO:0000259" key="4">
    <source>
        <dbReference type="PROSITE" id="PS50102"/>
    </source>
</evidence>
<dbReference type="Gene3D" id="3.30.70.330">
    <property type="match status" value="1"/>
</dbReference>
<dbReference type="PANTHER" id="PTHR48027">
    <property type="entry name" value="HETEROGENEOUS NUCLEAR RIBONUCLEOPROTEIN 87F-RELATED"/>
    <property type="match status" value="1"/>
</dbReference>
<dbReference type="NCBIfam" id="TIGR02098">
    <property type="entry name" value="MJ0042_CXXC"/>
    <property type="match status" value="1"/>
</dbReference>
<dbReference type="Pfam" id="PF00076">
    <property type="entry name" value="RRM_1"/>
    <property type="match status" value="1"/>
</dbReference>
<proteinExistence type="predicted"/>
<evidence type="ECO:0000256" key="1">
    <source>
        <dbReference type="ARBA" id="ARBA00022884"/>
    </source>
</evidence>
<dbReference type="InterPro" id="IPR012677">
    <property type="entry name" value="Nucleotide-bd_a/b_plait_sf"/>
</dbReference>
<dbReference type="InterPro" id="IPR052462">
    <property type="entry name" value="SLIRP/GR-RBP-like"/>
</dbReference>
<organism evidence="5 6">
    <name type="scientific">Gracilariopsis chorda</name>
    <dbReference type="NCBI Taxonomy" id="448386"/>
    <lineage>
        <taxon>Eukaryota</taxon>
        <taxon>Rhodophyta</taxon>
        <taxon>Florideophyceae</taxon>
        <taxon>Rhodymeniophycidae</taxon>
        <taxon>Gracilariales</taxon>
        <taxon>Gracilariaceae</taxon>
        <taxon>Gracilariopsis</taxon>
    </lineage>
</organism>
<accession>A0A2V3IRQ6</accession>
<dbReference type="SMART" id="SM00360">
    <property type="entry name" value="RRM"/>
    <property type="match status" value="1"/>
</dbReference>
<dbReference type="STRING" id="448386.A0A2V3IRQ6"/>
<reference evidence="5 6" key="1">
    <citation type="journal article" date="2018" name="Mol. Biol. Evol.">
        <title>Analysis of the draft genome of the red seaweed Gracilariopsis chorda provides insights into genome size evolution in Rhodophyta.</title>
        <authorList>
            <person name="Lee J."/>
            <person name="Yang E.C."/>
            <person name="Graf L."/>
            <person name="Yang J.H."/>
            <person name="Qiu H."/>
            <person name="Zel Zion U."/>
            <person name="Chan C.X."/>
            <person name="Stephens T.G."/>
            <person name="Weber A.P.M."/>
            <person name="Boo G.H."/>
            <person name="Boo S.M."/>
            <person name="Kim K.M."/>
            <person name="Shin Y."/>
            <person name="Jung M."/>
            <person name="Lee S.J."/>
            <person name="Yim H.S."/>
            <person name="Lee J.H."/>
            <person name="Bhattacharya D."/>
            <person name="Yoon H.S."/>
        </authorList>
    </citation>
    <scope>NUCLEOTIDE SEQUENCE [LARGE SCALE GENOMIC DNA]</scope>
    <source>
        <strain evidence="5 6">SKKU-2015</strain>
        <tissue evidence="5">Whole body</tissue>
    </source>
</reference>
<evidence type="ECO:0000313" key="5">
    <source>
        <dbReference type="EMBL" id="PXF44783.1"/>
    </source>
</evidence>
<evidence type="ECO:0000256" key="2">
    <source>
        <dbReference type="PROSITE-ProRule" id="PRU00176"/>
    </source>
</evidence>
<protein>
    <submittedName>
        <fullName evidence="5">Glycine-rich RNA-binding protein 3, mitochondrial</fullName>
    </submittedName>
</protein>
<gene>
    <name evidence="5" type="ORF">BWQ96_05453</name>
</gene>
<dbReference type="AlphaFoldDB" id="A0A2V3IRQ6"/>
<dbReference type="EMBL" id="NBIV01000081">
    <property type="protein sequence ID" value="PXF44783.1"/>
    <property type="molecule type" value="Genomic_DNA"/>
</dbReference>
<dbReference type="InterPro" id="IPR000504">
    <property type="entry name" value="RRM_dom"/>
</dbReference>
<dbReference type="PROSITE" id="PS50102">
    <property type="entry name" value="RRM"/>
    <property type="match status" value="1"/>
</dbReference>
<dbReference type="InterPro" id="IPR035979">
    <property type="entry name" value="RBD_domain_sf"/>
</dbReference>
<feature type="region of interest" description="Disordered" evidence="3">
    <location>
        <begin position="19"/>
        <end position="40"/>
    </location>
</feature>
<name>A0A2V3IRQ6_9FLOR</name>
<dbReference type="InterPro" id="IPR011723">
    <property type="entry name" value="Znf/thioredoxin_put"/>
</dbReference>
<feature type="domain" description="RRM" evidence="4">
    <location>
        <begin position="104"/>
        <end position="183"/>
    </location>
</feature>
<sequence length="183" mass="19869">MPRVCRPAIFPLNGARSFHASRRRRPSPQDEAFSTCPSCGSDEPISASQILEKGSLIVRCSQCRTRFTATAKDALTVTGAPLRESAEHADEGQNAEEDPNVVGVKLYISGLSPKVDSDVLRNTVAEFGEVTYSRVVFDRVTGRSKGFGFVTVRGKSTAAAVIDILNGDSRRLGTRLRVREAIE</sequence>
<dbReference type="GO" id="GO:0003723">
    <property type="term" value="F:RNA binding"/>
    <property type="evidence" value="ECO:0007669"/>
    <property type="project" value="UniProtKB-UniRule"/>
</dbReference>
<dbReference type="Proteomes" id="UP000247409">
    <property type="component" value="Unassembled WGS sequence"/>
</dbReference>